<evidence type="ECO:0000256" key="1">
    <source>
        <dbReference type="SAM" id="MobiDB-lite"/>
    </source>
</evidence>
<feature type="compositionally biased region" description="Polar residues" evidence="1">
    <location>
        <begin position="200"/>
        <end position="213"/>
    </location>
</feature>
<evidence type="ECO:0000313" key="2">
    <source>
        <dbReference type="EMBL" id="SKM68795.1"/>
    </source>
</evidence>
<dbReference type="RefSeq" id="WP_074270304.1">
    <property type="nucleotide sequence ID" value="NZ_FVGW01000012.1"/>
</dbReference>
<feature type="region of interest" description="Disordered" evidence="1">
    <location>
        <begin position="175"/>
        <end position="213"/>
    </location>
</feature>
<organism evidence="2 3">
    <name type="scientific">Mycobacteroides abscessus subsp. massiliense</name>
    <dbReference type="NCBI Taxonomy" id="1962118"/>
    <lineage>
        <taxon>Bacteria</taxon>
        <taxon>Bacillati</taxon>
        <taxon>Actinomycetota</taxon>
        <taxon>Actinomycetes</taxon>
        <taxon>Mycobacteriales</taxon>
        <taxon>Mycobacteriaceae</taxon>
        <taxon>Mycobacteroides</taxon>
        <taxon>Mycobacteroides abscessus</taxon>
    </lineage>
</organism>
<feature type="compositionally biased region" description="Basic and acidic residues" evidence="1">
    <location>
        <begin position="96"/>
        <end position="110"/>
    </location>
</feature>
<protein>
    <submittedName>
        <fullName evidence="2">Uncharacterized protein</fullName>
    </submittedName>
</protein>
<proteinExistence type="predicted"/>
<dbReference type="Proteomes" id="UP000190074">
    <property type="component" value="Unassembled WGS sequence"/>
</dbReference>
<feature type="compositionally biased region" description="Basic and acidic residues" evidence="1">
    <location>
        <begin position="175"/>
        <end position="189"/>
    </location>
</feature>
<sequence>MGDNRMSENTTLPVHPITGLQAIGFTRRGPVWPVMGASEPPAEGAETAPQGGEQQQESAQGNETEPQDGEQQQQSGEGTETEPQGAEPQQQSAVLPDDHPLVKTLEANKSEIRQLRAKVQRLAEAEAEAAQVPSRVAGLLKGHLVSLHQIDGEDAELFLTADEPELLLKQVARLLSREGDQGRSNHVPREGTNGRARPNGRQQFLSELNAQSN</sequence>
<dbReference type="AlphaFoldDB" id="A0A1U0ZSZ8"/>
<feature type="compositionally biased region" description="Low complexity" evidence="1">
    <location>
        <begin position="50"/>
        <end position="85"/>
    </location>
</feature>
<evidence type="ECO:0000313" key="3">
    <source>
        <dbReference type="Proteomes" id="UP000190074"/>
    </source>
</evidence>
<gene>
    <name evidence="2" type="ORF">SAMEA2259716_04793</name>
</gene>
<accession>A0A1U0ZSZ8</accession>
<feature type="region of interest" description="Disordered" evidence="1">
    <location>
        <begin position="1"/>
        <end position="110"/>
    </location>
</feature>
<dbReference type="EMBL" id="FVGW01000012">
    <property type="protein sequence ID" value="SKM68795.1"/>
    <property type="molecule type" value="Genomic_DNA"/>
</dbReference>
<reference evidence="2 3" key="1">
    <citation type="submission" date="2016-11" db="EMBL/GenBank/DDBJ databases">
        <authorList>
            <consortium name="Pathogen Informatics"/>
        </authorList>
    </citation>
    <scope>NUCLEOTIDE SEQUENCE [LARGE SCALE GENOMIC DNA]</scope>
    <source>
        <strain evidence="2 3">911</strain>
    </source>
</reference>
<name>A0A1U0ZSZ8_9MYCO</name>